<comment type="caution">
    <text evidence="1">The sequence shown here is derived from an EMBL/GenBank/DDBJ whole genome shotgun (WGS) entry which is preliminary data.</text>
</comment>
<keyword evidence="2" id="KW-1185">Reference proteome</keyword>
<sequence>MAFRIPDKAKQWFKHIQHKNSGFELEFDSYYFCLVLGISKGKKQSLPNAETTEFVQQFPNEYKPNRHLIIAMFLNAELKSLGISLEERSALNKQLTRLIDPISATGLSEEGMREMNRYAYGGFRELQNQFLEPPRTLDGFLVEYYQFLNT</sequence>
<evidence type="ECO:0008006" key="3">
    <source>
        <dbReference type="Google" id="ProtNLM"/>
    </source>
</evidence>
<name>A0ABQ1MM97_9SPHI</name>
<protein>
    <recommendedName>
        <fullName evidence="3">TerB family tellurite resistance protein</fullName>
    </recommendedName>
</protein>
<reference evidence="2" key="1">
    <citation type="journal article" date="2019" name="Int. J. Syst. Evol. Microbiol.">
        <title>The Global Catalogue of Microorganisms (GCM) 10K type strain sequencing project: providing services to taxonomists for standard genome sequencing and annotation.</title>
        <authorList>
            <consortium name="The Broad Institute Genomics Platform"/>
            <consortium name="The Broad Institute Genome Sequencing Center for Infectious Disease"/>
            <person name="Wu L."/>
            <person name="Ma J."/>
        </authorList>
    </citation>
    <scope>NUCLEOTIDE SEQUENCE [LARGE SCALE GENOMIC DNA]</scope>
    <source>
        <strain evidence="2">CGMCC 1.15342</strain>
    </source>
</reference>
<gene>
    <name evidence="1" type="ORF">GCM10011386_39150</name>
</gene>
<proteinExistence type="predicted"/>
<dbReference type="RefSeq" id="WP_188753162.1">
    <property type="nucleotide sequence ID" value="NZ_BMIK01000019.1"/>
</dbReference>
<organism evidence="1 2">
    <name type="scientific">Parapedobacter defluvii</name>
    <dbReference type="NCBI Taxonomy" id="2045106"/>
    <lineage>
        <taxon>Bacteria</taxon>
        <taxon>Pseudomonadati</taxon>
        <taxon>Bacteroidota</taxon>
        <taxon>Sphingobacteriia</taxon>
        <taxon>Sphingobacteriales</taxon>
        <taxon>Sphingobacteriaceae</taxon>
        <taxon>Parapedobacter</taxon>
    </lineage>
</organism>
<evidence type="ECO:0000313" key="2">
    <source>
        <dbReference type="Proteomes" id="UP000597338"/>
    </source>
</evidence>
<evidence type="ECO:0000313" key="1">
    <source>
        <dbReference type="EMBL" id="GGC43047.1"/>
    </source>
</evidence>
<accession>A0ABQ1MM97</accession>
<dbReference type="EMBL" id="BMIK01000019">
    <property type="protein sequence ID" value="GGC43047.1"/>
    <property type="molecule type" value="Genomic_DNA"/>
</dbReference>
<dbReference type="Proteomes" id="UP000597338">
    <property type="component" value="Unassembled WGS sequence"/>
</dbReference>